<evidence type="ECO:0000313" key="1">
    <source>
        <dbReference type="EMBL" id="GGG15570.1"/>
    </source>
</evidence>
<organism evidence="1 2">
    <name type="scientific">Lysinibacillus alkalisoli</name>
    <dbReference type="NCBI Taxonomy" id="1911548"/>
    <lineage>
        <taxon>Bacteria</taxon>
        <taxon>Bacillati</taxon>
        <taxon>Bacillota</taxon>
        <taxon>Bacilli</taxon>
        <taxon>Bacillales</taxon>
        <taxon>Bacillaceae</taxon>
        <taxon>Lysinibacillus</taxon>
    </lineage>
</organism>
<dbReference type="Pfam" id="PF05014">
    <property type="entry name" value="Nuc_deoxyrib_tr"/>
    <property type="match status" value="1"/>
</dbReference>
<dbReference type="EMBL" id="BMJT01000002">
    <property type="protein sequence ID" value="GGG15570.1"/>
    <property type="molecule type" value="Genomic_DNA"/>
</dbReference>
<reference evidence="1" key="1">
    <citation type="journal article" date="2014" name="Int. J. Syst. Evol. Microbiol.">
        <title>Complete genome sequence of Corynebacterium casei LMG S-19264T (=DSM 44701T), isolated from a smear-ripened cheese.</title>
        <authorList>
            <consortium name="US DOE Joint Genome Institute (JGI-PGF)"/>
            <person name="Walter F."/>
            <person name="Albersmeier A."/>
            <person name="Kalinowski J."/>
            <person name="Ruckert C."/>
        </authorList>
    </citation>
    <scope>NUCLEOTIDE SEQUENCE</scope>
    <source>
        <strain evidence="1">CGMCC 1.15760</strain>
    </source>
</reference>
<dbReference type="GO" id="GO:0009159">
    <property type="term" value="P:deoxyribonucleoside monophosphate catabolic process"/>
    <property type="evidence" value="ECO:0007669"/>
    <property type="project" value="TreeGrafter"/>
</dbReference>
<sequence>MKAYLANGLFSVGDRYVNETLAQQLRTAIPTLDLYVPQENPAINDKAAFATSEAIAQADTEALRASDVLIAVLDGIEIDSGVAAEIGLFSTLERPIIGVFTDVRQQGRTHPDKLAILQQDATENQFVYRNLFVVGLIKQRGVIVDSLAQAVTIVQQHAKEWENASI</sequence>
<gene>
    <name evidence="1" type="ORF">GCM10007425_07330</name>
</gene>
<dbReference type="PANTHER" id="PTHR15364">
    <property type="entry name" value="2'-DEOXYNUCLEOSIDE 5'-PHOSPHATE N-HYDROLASE 1"/>
    <property type="match status" value="1"/>
</dbReference>
<dbReference type="Gene3D" id="3.40.50.450">
    <property type="match status" value="1"/>
</dbReference>
<dbReference type="PANTHER" id="PTHR15364:SF0">
    <property type="entry name" value="2'-DEOXYNUCLEOSIDE 5'-PHOSPHATE N-HYDROLASE 1"/>
    <property type="match status" value="1"/>
</dbReference>
<name>A0A917LEE5_9BACI</name>
<accession>A0A917LEE5</accession>
<comment type="caution">
    <text evidence="1">The sequence shown here is derived from an EMBL/GenBank/DDBJ whole genome shotgun (WGS) entry which is preliminary data.</text>
</comment>
<proteinExistence type="predicted"/>
<dbReference type="InterPro" id="IPR051239">
    <property type="entry name" value="2'-dNMP_N-hydrolase"/>
</dbReference>
<dbReference type="RefSeq" id="WP_188613659.1">
    <property type="nucleotide sequence ID" value="NZ_BMJT01000002.1"/>
</dbReference>
<keyword evidence="2" id="KW-1185">Reference proteome</keyword>
<reference evidence="1" key="2">
    <citation type="submission" date="2020-09" db="EMBL/GenBank/DDBJ databases">
        <authorList>
            <person name="Sun Q."/>
            <person name="Zhou Y."/>
        </authorList>
    </citation>
    <scope>NUCLEOTIDE SEQUENCE</scope>
    <source>
        <strain evidence="1">CGMCC 1.15760</strain>
    </source>
</reference>
<dbReference type="InterPro" id="IPR007710">
    <property type="entry name" value="Nucleoside_deoxyribTrfase"/>
</dbReference>
<dbReference type="SUPFAM" id="SSF52309">
    <property type="entry name" value="N-(deoxy)ribosyltransferase-like"/>
    <property type="match status" value="1"/>
</dbReference>
<dbReference type="AlphaFoldDB" id="A0A917LEE5"/>
<evidence type="ECO:0000313" key="2">
    <source>
        <dbReference type="Proteomes" id="UP000616608"/>
    </source>
</evidence>
<protein>
    <submittedName>
        <fullName evidence="1">Nucleoside deoxyribosyltransferase</fullName>
    </submittedName>
</protein>
<dbReference type="GO" id="GO:0070694">
    <property type="term" value="F:5-hydroxymethyl-dUMP N-hydrolase activity"/>
    <property type="evidence" value="ECO:0007669"/>
    <property type="project" value="TreeGrafter"/>
</dbReference>
<dbReference type="Proteomes" id="UP000616608">
    <property type="component" value="Unassembled WGS sequence"/>
</dbReference>